<dbReference type="PANTHER" id="PTHR43752:SF2">
    <property type="entry name" value="BNR_ASP-BOX REPEAT FAMILY PROTEIN"/>
    <property type="match status" value="1"/>
</dbReference>
<dbReference type="EMBL" id="QWET01000001">
    <property type="protein sequence ID" value="RIH67301.1"/>
    <property type="molecule type" value="Genomic_DNA"/>
</dbReference>
<evidence type="ECO:0000313" key="3">
    <source>
        <dbReference type="Proteomes" id="UP000266441"/>
    </source>
</evidence>
<dbReference type="SUPFAM" id="SSF50939">
    <property type="entry name" value="Sialidases"/>
    <property type="match status" value="1"/>
</dbReference>
<comment type="caution">
    <text evidence="2">The sequence shown here is derived from an EMBL/GenBank/DDBJ whole genome shotgun (WGS) entry which is preliminary data.</text>
</comment>
<evidence type="ECO:0000259" key="1">
    <source>
        <dbReference type="Pfam" id="PF13088"/>
    </source>
</evidence>
<gene>
    <name evidence="2" type="ORF">D1164_01105</name>
</gene>
<name>A0A399DB56_9BACT</name>
<proteinExistence type="predicted"/>
<dbReference type="PANTHER" id="PTHR43752">
    <property type="entry name" value="BNR/ASP-BOX REPEAT FAMILY PROTEIN"/>
    <property type="match status" value="1"/>
</dbReference>
<reference evidence="2 3" key="1">
    <citation type="journal article" date="2015" name="Int. J. Syst. Evol. Microbiol.">
        <title>Mariniphaga sediminis sp. nov., isolated from coastal sediment.</title>
        <authorList>
            <person name="Wang F.Q."/>
            <person name="Shen Q.Y."/>
            <person name="Chen G.J."/>
            <person name="Du Z.J."/>
        </authorList>
    </citation>
    <scope>NUCLEOTIDE SEQUENCE [LARGE SCALE GENOMIC DNA]</scope>
    <source>
        <strain evidence="2 3">SY21</strain>
    </source>
</reference>
<dbReference type="Proteomes" id="UP000266441">
    <property type="component" value="Unassembled WGS sequence"/>
</dbReference>
<dbReference type="Pfam" id="PF13088">
    <property type="entry name" value="BNR_2"/>
    <property type="match status" value="1"/>
</dbReference>
<dbReference type="Gene3D" id="2.120.10.10">
    <property type="match status" value="1"/>
</dbReference>
<protein>
    <submittedName>
        <fullName evidence="2">Exo-alpha-sialidase</fullName>
    </submittedName>
</protein>
<dbReference type="AlphaFoldDB" id="A0A399DB56"/>
<evidence type="ECO:0000313" key="2">
    <source>
        <dbReference type="EMBL" id="RIH67301.1"/>
    </source>
</evidence>
<keyword evidence="3" id="KW-1185">Reference proteome</keyword>
<dbReference type="OrthoDB" id="7294637at2"/>
<feature type="domain" description="Sialidase" evidence="1">
    <location>
        <begin position="165"/>
        <end position="369"/>
    </location>
</feature>
<dbReference type="InterPro" id="IPR036278">
    <property type="entry name" value="Sialidase_sf"/>
</dbReference>
<dbReference type="InterPro" id="IPR011040">
    <property type="entry name" value="Sialidase"/>
</dbReference>
<accession>A0A399DB56</accession>
<organism evidence="2 3">
    <name type="scientific">Mariniphaga sediminis</name>
    <dbReference type="NCBI Taxonomy" id="1628158"/>
    <lineage>
        <taxon>Bacteria</taxon>
        <taxon>Pseudomonadati</taxon>
        <taxon>Bacteroidota</taxon>
        <taxon>Bacteroidia</taxon>
        <taxon>Marinilabiliales</taxon>
        <taxon>Prolixibacteraceae</taxon>
        <taxon>Mariniphaga</taxon>
    </lineage>
</organism>
<sequence>MNQLNHFGCILILFTAVTSLSGKLPVEKGKDNPVEKIRDFVIYKDSQFHCAFPSVIKNEDGEIIVAFRRAPDRKIFQEKGTSHVDPNSYLVYVRSRDNGLSWSPEPELLYAHPVGGSQDPCLLKLKDGTILCTSYGWAFVREEGLANLKQPVFQNREGSVFLGGYVLRSTDNGNSWDGPFYPPHIPPEVKYSALGNPLPAYNRGALWEGKDGRIFWVVAAGNDSSALRKTANYLLISEDKGLTWEYSCPVAEDDKAAFNETSVYETPKGDLVAFLRTAYLEDQACIARSTDGGKSFGPWKKMGFQGHPLQALRLPDDRVFLVYGYRHEPYGIRARILNAECTDYETAEEIIIRTDGGSGDIGYPWAVMLDEKHVLVTYYFNIENGTRHIAGSVLEIE</sequence>
<dbReference type="CDD" id="cd15482">
    <property type="entry name" value="Sialidase_non-viral"/>
    <property type="match status" value="1"/>
</dbReference>